<dbReference type="EMBL" id="LWLG01000001">
    <property type="protein sequence ID" value="OAQ21552.1"/>
    <property type="molecule type" value="Genomic_DNA"/>
</dbReference>
<dbReference type="AlphaFoldDB" id="A0A179D7Y1"/>
<dbReference type="SMART" id="SM00318">
    <property type="entry name" value="SNc"/>
    <property type="match status" value="1"/>
</dbReference>
<gene>
    <name evidence="6" type="ORF">TDIS_0070</name>
</gene>
<evidence type="ECO:0000256" key="2">
    <source>
        <dbReference type="ARBA" id="ARBA00022759"/>
    </source>
</evidence>
<dbReference type="Gene3D" id="2.40.50.90">
    <property type="match status" value="1"/>
</dbReference>
<dbReference type="Proteomes" id="UP000078390">
    <property type="component" value="Unassembled WGS sequence"/>
</dbReference>
<keyword evidence="7" id="KW-1185">Reference proteome</keyword>
<name>A0A179D7Y1_9BACT</name>
<evidence type="ECO:0000256" key="3">
    <source>
        <dbReference type="ARBA" id="ARBA00022801"/>
    </source>
</evidence>
<sequence>MKGLLLLLLFLWPFPVEAGKWVKIVKVIDGDTVILEDGTHLRYAGINTPELHTKKGPPEPFAREAYLLNRKLTEGQRLYLEEAQRKRDRYRRLLGYLFLPDGRLVSEILVAKGLALVCYYPGSTKYYQKLLRLQREALKNRRGLFSRLKNTEPFYVGNRKSRRFHRPGCPQAQKIKRKRIFNSLEEAFSAGYCPARGCRPWPP</sequence>
<proteinExistence type="predicted"/>
<dbReference type="InterPro" id="IPR035437">
    <property type="entry name" value="SNase_OB-fold_sf"/>
</dbReference>
<reference evidence="6 7" key="1">
    <citation type="submission" date="2016-04" db="EMBL/GenBank/DDBJ databases">
        <title>Genome analysis of Thermosulfurimonas dismutans, the first thermophilic sulfur-disproportionating bacterium of the phylum Thermodesulfobacteria.</title>
        <authorList>
            <person name="Mardanov A.V."/>
            <person name="Beletsky A.V."/>
            <person name="Kadnikov V.V."/>
            <person name="Slobodkin A.I."/>
            <person name="Ravin N.V."/>
        </authorList>
    </citation>
    <scope>NUCLEOTIDE SEQUENCE [LARGE SCALE GENOMIC DNA]</scope>
    <source>
        <strain evidence="6 7">S95</strain>
    </source>
</reference>
<dbReference type="InterPro" id="IPR035451">
    <property type="entry name" value="Ada-like_dom_sf"/>
</dbReference>
<dbReference type="Pfam" id="PF00565">
    <property type="entry name" value="SNase"/>
    <property type="match status" value="1"/>
</dbReference>
<dbReference type="GO" id="GO:0003677">
    <property type="term" value="F:DNA binding"/>
    <property type="evidence" value="ECO:0007669"/>
    <property type="project" value="InterPro"/>
</dbReference>
<evidence type="ECO:0000259" key="5">
    <source>
        <dbReference type="PROSITE" id="PS50830"/>
    </source>
</evidence>
<keyword evidence="1" id="KW-0540">Nuclease</keyword>
<feature type="domain" description="TNase-like" evidence="5">
    <location>
        <begin position="18"/>
        <end position="147"/>
    </location>
</feature>
<dbReference type="GO" id="GO:0006281">
    <property type="term" value="P:DNA repair"/>
    <property type="evidence" value="ECO:0007669"/>
    <property type="project" value="InterPro"/>
</dbReference>
<dbReference type="PANTHER" id="PTHR12302:SF3">
    <property type="entry name" value="SERINE_THREONINE-PROTEIN KINASE 31"/>
    <property type="match status" value="1"/>
</dbReference>
<organism evidence="6 7">
    <name type="scientific">Thermosulfurimonas dismutans</name>
    <dbReference type="NCBI Taxonomy" id="999894"/>
    <lineage>
        <taxon>Bacteria</taxon>
        <taxon>Pseudomonadati</taxon>
        <taxon>Thermodesulfobacteriota</taxon>
        <taxon>Thermodesulfobacteria</taxon>
        <taxon>Thermodesulfobacteriales</taxon>
        <taxon>Thermodesulfobacteriaceae</taxon>
        <taxon>Thermosulfurimonas</taxon>
    </lineage>
</organism>
<dbReference type="SUPFAM" id="SSF50199">
    <property type="entry name" value="Staphylococcal nuclease"/>
    <property type="match status" value="1"/>
</dbReference>
<accession>A0A179D7Y1</accession>
<dbReference type="GO" id="GO:0008168">
    <property type="term" value="F:methyltransferase activity"/>
    <property type="evidence" value="ECO:0007669"/>
    <property type="project" value="InterPro"/>
</dbReference>
<keyword evidence="3" id="KW-0378">Hydrolase</keyword>
<dbReference type="PANTHER" id="PTHR12302">
    <property type="entry name" value="EBNA2 BINDING PROTEIN P100"/>
    <property type="match status" value="1"/>
</dbReference>
<dbReference type="GO" id="GO:0016787">
    <property type="term" value="F:hydrolase activity"/>
    <property type="evidence" value="ECO:0007669"/>
    <property type="project" value="UniProtKB-KW"/>
</dbReference>
<keyword evidence="4" id="KW-0010">Activator</keyword>
<comment type="caution">
    <text evidence="6">The sequence shown here is derived from an EMBL/GenBank/DDBJ whole genome shotgun (WGS) entry which is preliminary data.</text>
</comment>
<keyword evidence="2" id="KW-0255">Endonuclease</keyword>
<dbReference type="GO" id="GO:0004519">
    <property type="term" value="F:endonuclease activity"/>
    <property type="evidence" value="ECO:0007669"/>
    <property type="project" value="UniProtKB-KW"/>
</dbReference>
<dbReference type="PROSITE" id="PS50830">
    <property type="entry name" value="TNASE_3"/>
    <property type="match status" value="1"/>
</dbReference>
<evidence type="ECO:0000256" key="1">
    <source>
        <dbReference type="ARBA" id="ARBA00022722"/>
    </source>
</evidence>
<dbReference type="Gene3D" id="3.40.10.10">
    <property type="entry name" value="DNA Methylphosphotriester Repair Domain"/>
    <property type="match status" value="1"/>
</dbReference>
<dbReference type="InterPro" id="IPR016071">
    <property type="entry name" value="Staphylococal_nuclease_OB-fold"/>
</dbReference>
<dbReference type="GO" id="GO:0006355">
    <property type="term" value="P:regulation of DNA-templated transcription"/>
    <property type="evidence" value="ECO:0007669"/>
    <property type="project" value="InterPro"/>
</dbReference>
<evidence type="ECO:0000256" key="4">
    <source>
        <dbReference type="ARBA" id="ARBA00023159"/>
    </source>
</evidence>
<dbReference type="InterPro" id="IPR004026">
    <property type="entry name" value="Ada_DNA_repair_Zn-bd"/>
</dbReference>
<dbReference type="Pfam" id="PF02805">
    <property type="entry name" value="Ada_Zn_binding"/>
    <property type="match status" value="1"/>
</dbReference>
<dbReference type="STRING" id="999894.TDIS_0070"/>
<evidence type="ECO:0000313" key="7">
    <source>
        <dbReference type="Proteomes" id="UP000078390"/>
    </source>
</evidence>
<protein>
    <submittedName>
        <fullName evidence="6">Nuclease (SNase domain-containing protein)</fullName>
    </submittedName>
</protein>
<dbReference type="GO" id="GO:0008270">
    <property type="term" value="F:zinc ion binding"/>
    <property type="evidence" value="ECO:0007669"/>
    <property type="project" value="InterPro"/>
</dbReference>
<evidence type="ECO:0000313" key="6">
    <source>
        <dbReference type="EMBL" id="OAQ21552.1"/>
    </source>
</evidence>
<dbReference type="SUPFAM" id="SSF57884">
    <property type="entry name" value="Ada DNA repair protein, N-terminal domain (N-Ada 10)"/>
    <property type="match status" value="1"/>
</dbReference>